<protein>
    <submittedName>
        <fullName evidence="1">Uncharacterized protein</fullName>
    </submittedName>
</protein>
<sequence>MKGAQRHPGNAPSNPFEPVKGLRHEVEVVSLAWRETEHVPEIGRQDDLADQIVHLLEELFVSLGREVGLLQPDRLDEARDLLLIKVEEEALGFLGPPFDPFVRKARAAVLELLQERIDETVQRLSGGWHTPDQKTEDLTENGVHDSISIGPWPATGRGTVPESANYPACLIIGTYVPSPVPYPGLLSEDWNLLLAERLLLRAWKVKSLCAFRVSYPVNVR</sequence>
<evidence type="ECO:0000313" key="2">
    <source>
        <dbReference type="Proteomes" id="UP000769766"/>
    </source>
</evidence>
<dbReference type="AlphaFoldDB" id="A0A932CRA5"/>
<comment type="caution">
    <text evidence="1">The sequence shown here is derived from an EMBL/GenBank/DDBJ whole genome shotgun (WGS) entry which is preliminary data.</text>
</comment>
<dbReference type="Proteomes" id="UP000769766">
    <property type="component" value="Unassembled WGS sequence"/>
</dbReference>
<dbReference type="EMBL" id="JACPRF010000380">
    <property type="protein sequence ID" value="MBI2877701.1"/>
    <property type="molecule type" value="Genomic_DNA"/>
</dbReference>
<accession>A0A932CRA5</accession>
<evidence type="ECO:0000313" key="1">
    <source>
        <dbReference type="EMBL" id="MBI2877701.1"/>
    </source>
</evidence>
<reference evidence="1" key="1">
    <citation type="submission" date="2020-07" db="EMBL/GenBank/DDBJ databases">
        <title>Huge and variable diversity of episymbiotic CPR bacteria and DPANN archaea in groundwater ecosystems.</title>
        <authorList>
            <person name="He C.Y."/>
            <person name="Keren R."/>
            <person name="Whittaker M."/>
            <person name="Farag I.F."/>
            <person name="Doudna J."/>
            <person name="Cate J.H.D."/>
            <person name="Banfield J.F."/>
        </authorList>
    </citation>
    <scope>NUCLEOTIDE SEQUENCE</scope>
    <source>
        <strain evidence="1">NC_groundwater_672_Ag_B-0.1um_62_36</strain>
    </source>
</reference>
<organism evidence="1 2">
    <name type="scientific">Tectimicrobiota bacterium</name>
    <dbReference type="NCBI Taxonomy" id="2528274"/>
    <lineage>
        <taxon>Bacteria</taxon>
        <taxon>Pseudomonadati</taxon>
        <taxon>Nitrospinota/Tectimicrobiota group</taxon>
        <taxon>Candidatus Tectimicrobiota</taxon>
    </lineage>
</organism>
<name>A0A932CRA5_UNCTE</name>
<proteinExistence type="predicted"/>
<gene>
    <name evidence="1" type="ORF">HYY20_12550</name>
</gene>